<gene>
    <name evidence="9" type="ORF">H9977_00900</name>
</gene>
<dbReference type="Pfam" id="PF01757">
    <property type="entry name" value="Acyl_transf_3"/>
    <property type="match status" value="1"/>
</dbReference>
<dbReference type="PANTHER" id="PTHR40074:SF2">
    <property type="entry name" value="O-ACETYLTRANSFERASE WECH"/>
    <property type="match status" value="1"/>
</dbReference>
<evidence type="ECO:0000256" key="1">
    <source>
        <dbReference type="ARBA" id="ARBA00004651"/>
    </source>
</evidence>
<reference evidence="9" key="1">
    <citation type="journal article" date="2021" name="PeerJ">
        <title>Extensive microbial diversity within the chicken gut microbiome revealed by metagenomics and culture.</title>
        <authorList>
            <person name="Gilroy R."/>
            <person name="Ravi A."/>
            <person name="Getino M."/>
            <person name="Pursley I."/>
            <person name="Horton D.L."/>
            <person name="Alikhan N.F."/>
            <person name="Baker D."/>
            <person name="Gharbi K."/>
            <person name="Hall N."/>
            <person name="Watson M."/>
            <person name="Adriaenssens E.M."/>
            <person name="Foster-Nyarko E."/>
            <person name="Jarju S."/>
            <person name="Secka A."/>
            <person name="Antonio M."/>
            <person name="Oren A."/>
            <person name="Chaudhuri R.R."/>
            <person name="La Ragione R."/>
            <person name="Hildebrand F."/>
            <person name="Pallen M.J."/>
        </authorList>
    </citation>
    <scope>NUCLEOTIDE SEQUENCE</scope>
    <source>
        <strain evidence="9">ChiGjej6B6-14162</strain>
    </source>
</reference>
<dbReference type="GO" id="GO:0005886">
    <property type="term" value="C:plasma membrane"/>
    <property type="evidence" value="ECO:0007669"/>
    <property type="project" value="UniProtKB-SubCell"/>
</dbReference>
<feature type="transmembrane region" description="Helical" evidence="7">
    <location>
        <begin position="353"/>
        <end position="375"/>
    </location>
</feature>
<dbReference type="GO" id="GO:0016413">
    <property type="term" value="F:O-acetyltransferase activity"/>
    <property type="evidence" value="ECO:0007669"/>
    <property type="project" value="TreeGrafter"/>
</dbReference>
<dbReference type="PANTHER" id="PTHR40074">
    <property type="entry name" value="O-ACETYLTRANSFERASE WECH"/>
    <property type="match status" value="1"/>
</dbReference>
<evidence type="ECO:0000256" key="3">
    <source>
        <dbReference type="ARBA" id="ARBA00022475"/>
    </source>
</evidence>
<feature type="domain" description="Acyltransferase 3" evidence="8">
    <location>
        <begin position="14"/>
        <end position="367"/>
    </location>
</feature>
<keyword evidence="4 7" id="KW-0812">Transmembrane</keyword>
<feature type="transmembrane region" description="Helical" evidence="7">
    <location>
        <begin position="324"/>
        <end position="347"/>
    </location>
</feature>
<evidence type="ECO:0000313" key="10">
    <source>
        <dbReference type="Proteomes" id="UP000886740"/>
    </source>
</evidence>
<keyword evidence="3" id="KW-1003">Cell membrane</keyword>
<feature type="transmembrane region" description="Helical" evidence="7">
    <location>
        <begin position="189"/>
        <end position="214"/>
    </location>
</feature>
<comment type="caution">
    <text evidence="9">The sequence shown here is derived from an EMBL/GenBank/DDBJ whole genome shotgun (WGS) entry which is preliminary data.</text>
</comment>
<protein>
    <submittedName>
        <fullName evidence="9">Acyltransferase family protein</fullName>
    </submittedName>
</protein>
<keyword evidence="6 7" id="KW-0472">Membrane</keyword>
<feature type="transmembrane region" description="Helical" evidence="7">
    <location>
        <begin position="21"/>
        <end position="38"/>
    </location>
</feature>
<feature type="transmembrane region" description="Helical" evidence="7">
    <location>
        <begin position="284"/>
        <end position="303"/>
    </location>
</feature>
<evidence type="ECO:0000256" key="6">
    <source>
        <dbReference type="ARBA" id="ARBA00023136"/>
    </source>
</evidence>
<feature type="transmembrane region" description="Helical" evidence="7">
    <location>
        <begin position="157"/>
        <end position="177"/>
    </location>
</feature>
<keyword evidence="5 7" id="KW-1133">Transmembrane helix</keyword>
<evidence type="ECO:0000256" key="4">
    <source>
        <dbReference type="ARBA" id="ARBA00022692"/>
    </source>
</evidence>
<dbReference type="AlphaFoldDB" id="A0A9D2BEZ3"/>
<dbReference type="InterPro" id="IPR002656">
    <property type="entry name" value="Acyl_transf_3_dom"/>
</dbReference>
<comment type="similarity">
    <text evidence="2">Belongs to the acyltransferase 3 family.</text>
</comment>
<evidence type="ECO:0000256" key="7">
    <source>
        <dbReference type="SAM" id="Phobius"/>
    </source>
</evidence>
<proteinExistence type="inferred from homology"/>
<dbReference type="Proteomes" id="UP000886740">
    <property type="component" value="Unassembled WGS sequence"/>
</dbReference>
<feature type="transmembrane region" description="Helical" evidence="7">
    <location>
        <begin position="220"/>
        <end position="238"/>
    </location>
</feature>
<evidence type="ECO:0000259" key="8">
    <source>
        <dbReference type="Pfam" id="PF01757"/>
    </source>
</evidence>
<evidence type="ECO:0000313" key="9">
    <source>
        <dbReference type="EMBL" id="HIX73603.1"/>
    </source>
</evidence>
<feature type="transmembrane region" description="Helical" evidence="7">
    <location>
        <begin position="58"/>
        <end position="77"/>
    </location>
</feature>
<keyword evidence="9" id="KW-0012">Acyltransferase</keyword>
<comment type="subcellular location">
    <subcellularLocation>
        <location evidence="1">Cell membrane</location>
        <topology evidence="1">Multi-pass membrane protein</topology>
    </subcellularLocation>
</comment>
<keyword evidence="9" id="KW-0808">Transferase</keyword>
<name>A0A9D2BEZ3_9BACT</name>
<reference evidence="9" key="2">
    <citation type="submission" date="2021-04" db="EMBL/GenBank/DDBJ databases">
        <authorList>
            <person name="Gilroy R."/>
        </authorList>
    </citation>
    <scope>NUCLEOTIDE SEQUENCE</scope>
    <source>
        <strain evidence="9">ChiGjej6B6-14162</strain>
    </source>
</reference>
<feature type="transmembrane region" description="Helical" evidence="7">
    <location>
        <begin position="245"/>
        <end position="264"/>
    </location>
</feature>
<organism evidence="9 10">
    <name type="scientific">Candidatus Parabacteroides intestinipullorum</name>
    <dbReference type="NCBI Taxonomy" id="2838723"/>
    <lineage>
        <taxon>Bacteria</taxon>
        <taxon>Pseudomonadati</taxon>
        <taxon>Bacteroidota</taxon>
        <taxon>Bacteroidia</taxon>
        <taxon>Bacteroidales</taxon>
        <taxon>Tannerellaceae</taxon>
        <taxon>Parabacteroides</taxon>
    </lineage>
</organism>
<dbReference type="EMBL" id="DXEL01000009">
    <property type="protein sequence ID" value="HIX73603.1"/>
    <property type="molecule type" value="Genomic_DNA"/>
</dbReference>
<accession>A0A9D2BEZ3</accession>
<evidence type="ECO:0000256" key="5">
    <source>
        <dbReference type="ARBA" id="ARBA00022989"/>
    </source>
</evidence>
<evidence type="ECO:0000256" key="2">
    <source>
        <dbReference type="ARBA" id="ARBA00007400"/>
    </source>
</evidence>
<sequence>MSHNPETDHASRIVWLDVLRLLAIFMVICIHCSDPFNVSPEARSNPEFNFWGGVYGSFLRPCVPLFVMITGILLLPVKMSFEAFYKKRLLRIAVPFLVWSVLYNLFPWVTGVLRLPQSIISDTFAYASADASQTFSDAIKNIAMIPFQFNVYTVPMWYLYMLIGLYLYMPFFSLWVEKATLKQKKIFRGFWSVTLFLPYAYSFFSPNLFGISAWNSFGTFYYFAGFNGYLLLGHLLANDIKEWRWGKTLAICVPLFAIGYIVTYKGFKAMTANPLCTEQEMELFFLYCSPNVALMTASLFLVVRKIRIKSAQLITLLANLTKCGLGIYMSHYFVVGFGYGVADALAIPVSLRIPVTAIIAFAICWAIVSFCYRLAPKYSKWIFG</sequence>
<feature type="transmembrane region" description="Helical" evidence="7">
    <location>
        <begin position="89"/>
        <end position="106"/>
    </location>
</feature>
<dbReference type="GO" id="GO:0009246">
    <property type="term" value="P:enterobacterial common antigen biosynthetic process"/>
    <property type="evidence" value="ECO:0007669"/>
    <property type="project" value="TreeGrafter"/>
</dbReference>